<comment type="catalytic activity">
    <reaction evidence="1">
        <text>Endonucleolytic cleavage of RNA, removing extra 3' nucleotides from tRNA precursor, generating 3' termini of tRNAs. A 3'-hydroxy group is left at the tRNA terminus and a 5'-phosphoryl group is left at the trailer molecule.</text>
        <dbReference type="EC" id="3.1.26.11"/>
    </reaction>
</comment>
<dbReference type="eggNOG" id="KOG2121">
    <property type="taxonomic scope" value="Eukaryota"/>
</dbReference>
<dbReference type="FunFam" id="3.60.15.10:FF:000051">
    <property type="entry name" value="Ribonuclease Z, mitochondrial"/>
    <property type="match status" value="1"/>
</dbReference>
<dbReference type="GO" id="GO:1990180">
    <property type="term" value="P:mitochondrial tRNA 3'-end processing"/>
    <property type="evidence" value="ECO:0007669"/>
    <property type="project" value="EnsemblMetazoa"/>
</dbReference>
<dbReference type="OrthoDB" id="527344at2759"/>
<accession>B3N6F8</accession>
<dbReference type="GO" id="GO:0042781">
    <property type="term" value="F:3'-tRNA processing endoribonuclease activity"/>
    <property type="evidence" value="ECO:0007669"/>
    <property type="project" value="UniProtKB-EC"/>
</dbReference>
<evidence type="ECO:0000256" key="3">
    <source>
        <dbReference type="ARBA" id="ARBA00007823"/>
    </source>
</evidence>
<dbReference type="GO" id="GO:0006388">
    <property type="term" value="P:tRNA splicing, via endonucleolytic cleavage and ligation"/>
    <property type="evidence" value="ECO:0007669"/>
    <property type="project" value="EnsemblMetazoa"/>
</dbReference>
<dbReference type="GO" id="GO:0045727">
    <property type="term" value="P:positive regulation of translation"/>
    <property type="evidence" value="ECO:0007669"/>
    <property type="project" value="EnsemblMetazoa"/>
</dbReference>
<evidence type="ECO:0000313" key="13">
    <source>
        <dbReference type="EMBL" id="EDV58127.2"/>
    </source>
</evidence>
<evidence type="ECO:0000259" key="12">
    <source>
        <dbReference type="Pfam" id="PF13691"/>
    </source>
</evidence>
<comment type="cofactor">
    <cofactor evidence="2">
        <name>Zn(2+)</name>
        <dbReference type="ChEBI" id="CHEBI:29105"/>
    </cofactor>
</comment>
<protein>
    <recommendedName>
        <fullName evidence="4">ribonuclease Z</fullName>
        <ecNumber evidence="4">3.1.26.11</ecNumber>
    </recommendedName>
</protein>
<dbReference type="SMR" id="B3N6F8"/>
<reference evidence="13 14" key="1">
    <citation type="journal article" date="2007" name="Nature">
        <title>Evolution of genes and genomes on the Drosophila phylogeny.</title>
        <authorList>
            <consortium name="Drosophila 12 Genomes Consortium"/>
            <person name="Clark A.G."/>
            <person name="Eisen M.B."/>
            <person name="Smith D.R."/>
            <person name="Bergman C.M."/>
            <person name="Oliver B."/>
            <person name="Markow T.A."/>
            <person name="Kaufman T.C."/>
            <person name="Kellis M."/>
            <person name="Gelbart W."/>
            <person name="Iyer V.N."/>
            <person name="Pollard D.A."/>
            <person name="Sackton T.B."/>
            <person name="Larracuente A.M."/>
            <person name="Singh N.D."/>
            <person name="Abad J.P."/>
            <person name="Abt D.N."/>
            <person name="Adryan B."/>
            <person name="Aguade M."/>
            <person name="Akashi H."/>
            <person name="Anderson W.W."/>
            <person name="Aquadro C.F."/>
            <person name="Ardell D.H."/>
            <person name="Arguello R."/>
            <person name="Artieri C.G."/>
            <person name="Barbash D.A."/>
            <person name="Barker D."/>
            <person name="Barsanti P."/>
            <person name="Batterham P."/>
            <person name="Batzoglou S."/>
            <person name="Begun D."/>
            <person name="Bhutkar A."/>
            <person name="Blanco E."/>
            <person name="Bosak S.A."/>
            <person name="Bradley R.K."/>
            <person name="Brand A.D."/>
            <person name="Brent M.R."/>
            <person name="Brooks A.N."/>
            <person name="Brown R.H."/>
            <person name="Butlin R.K."/>
            <person name="Caggese C."/>
            <person name="Calvi B.R."/>
            <person name="Bernardo de Carvalho A."/>
            <person name="Caspi A."/>
            <person name="Castrezana S."/>
            <person name="Celniker S.E."/>
            <person name="Chang J.L."/>
            <person name="Chapple C."/>
            <person name="Chatterji S."/>
            <person name="Chinwalla A."/>
            <person name="Civetta A."/>
            <person name="Clifton S.W."/>
            <person name="Comeron J.M."/>
            <person name="Costello J.C."/>
            <person name="Coyne J.A."/>
            <person name="Daub J."/>
            <person name="David R.G."/>
            <person name="Delcher A.L."/>
            <person name="Delehaunty K."/>
            <person name="Do C.B."/>
            <person name="Ebling H."/>
            <person name="Edwards K."/>
            <person name="Eickbush T."/>
            <person name="Evans J.D."/>
            <person name="Filipski A."/>
            <person name="Findeiss S."/>
            <person name="Freyhult E."/>
            <person name="Fulton L."/>
            <person name="Fulton R."/>
            <person name="Garcia A.C."/>
            <person name="Gardiner A."/>
            <person name="Garfield D.A."/>
            <person name="Garvin B.E."/>
            <person name="Gibson G."/>
            <person name="Gilbert D."/>
            <person name="Gnerre S."/>
            <person name="Godfrey J."/>
            <person name="Good R."/>
            <person name="Gotea V."/>
            <person name="Gravely B."/>
            <person name="Greenberg A.J."/>
            <person name="Griffiths-Jones S."/>
            <person name="Gross S."/>
            <person name="Guigo R."/>
            <person name="Gustafson E.A."/>
            <person name="Haerty W."/>
            <person name="Hahn M.W."/>
            <person name="Halligan D.L."/>
            <person name="Halpern A.L."/>
            <person name="Halter G.M."/>
            <person name="Han M.V."/>
            <person name="Heger A."/>
            <person name="Hillier L."/>
            <person name="Hinrichs A.S."/>
            <person name="Holmes I."/>
            <person name="Hoskins R.A."/>
            <person name="Hubisz M.J."/>
            <person name="Hultmark D."/>
            <person name="Huntley M.A."/>
            <person name="Jaffe D.B."/>
            <person name="Jagadeeshan S."/>
            <person name="Jeck W.R."/>
            <person name="Johnson J."/>
            <person name="Jones C.D."/>
            <person name="Jordan W.C."/>
            <person name="Karpen G.H."/>
            <person name="Kataoka E."/>
            <person name="Keightley P.D."/>
            <person name="Kheradpour P."/>
            <person name="Kirkness E.F."/>
            <person name="Koerich L.B."/>
            <person name="Kristiansen K."/>
            <person name="Kudrna D."/>
            <person name="Kulathinal R.J."/>
            <person name="Kumar S."/>
            <person name="Kwok R."/>
            <person name="Lander E."/>
            <person name="Langley C.H."/>
            <person name="Lapoint R."/>
            <person name="Lazzaro B.P."/>
            <person name="Lee S.J."/>
            <person name="Levesque L."/>
            <person name="Li R."/>
            <person name="Lin C.F."/>
            <person name="Lin M.F."/>
            <person name="Lindblad-Toh K."/>
            <person name="Llopart A."/>
            <person name="Long M."/>
            <person name="Low L."/>
            <person name="Lozovsky E."/>
            <person name="Lu J."/>
            <person name="Luo M."/>
            <person name="Machado C.A."/>
            <person name="Makalowski W."/>
            <person name="Marzo M."/>
            <person name="Matsuda M."/>
            <person name="Matzkin L."/>
            <person name="McAllister B."/>
            <person name="McBride C.S."/>
            <person name="McKernan B."/>
            <person name="McKernan K."/>
            <person name="Mendez-Lago M."/>
            <person name="Minx P."/>
            <person name="Mollenhauer M.U."/>
            <person name="Montooth K."/>
            <person name="Mount S.M."/>
            <person name="Mu X."/>
            <person name="Myers E."/>
            <person name="Negre B."/>
            <person name="Newfeld S."/>
            <person name="Nielsen R."/>
            <person name="Noor M.A."/>
            <person name="O'Grady P."/>
            <person name="Pachter L."/>
            <person name="Papaceit M."/>
            <person name="Parisi M.J."/>
            <person name="Parisi M."/>
            <person name="Parts L."/>
            <person name="Pedersen J.S."/>
            <person name="Pesole G."/>
            <person name="Phillippy A.M."/>
            <person name="Ponting C.P."/>
            <person name="Pop M."/>
            <person name="Porcelli D."/>
            <person name="Powell J.R."/>
            <person name="Prohaska S."/>
            <person name="Pruitt K."/>
            <person name="Puig M."/>
            <person name="Quesneville H."/>
            <person name="Ram K.R."/>
            <person name="Rand D."/>
            <person name="Rasmussen M.D."/>
            <person name="Reed L.K."/>
            <person name="Reenan R."/>
            <person name="Reily A."/>
            <person name="Remington K.A."/>
            <person name="Rieger T.T."/>
            <person name="Ritchie M.G."/>
            <person name="Robin C."/>
            <person name="Rogers Y.H."/>
            <person name="Rohde C."/>
            <person name="Rozas J."/>
            <person name="Rubenfield M.J."/>
            <person name="Ruiz A."/>
            <person name="Russo S."/>
            <person name="Salzberg S.L."/>
            <person name="Sanchez-Gracia A."/>
            <person name="Saranga D.J."/>
            <person name="Sato H."/>
            <person name="Schaeffer S.W."/>
            <person name="Schatz M.C."/>
            <person name="Schlenke T."/>
            <person name="Schwartz R."/>
            <person name="Segarra C."/>
            <person name="Singh R.S."/>
            <person name="Sirot L."/>
            <person name="Sirota M."/>
            <person name="Sisneros N.B."/>
            <person name="Smith C.D."/>
            <person name="Smith T.F."/>
            <person name="Spieth J."/>
            <person name="Stage D.E."/>
            <person name="Stark A."/>
            <person name="Stephan W."/>
            <person name="Strausberg R.L."/>
            <person name="Strempel S."/>
            <person name="Sturgill D."/>
            <person name="Sutton G."/>
            <person name="Sutton G.G."/>
            <person name="Tao W."/>
            <person name="Teichmann S."/>
            <person name="Tobari Y.N."/>
            <person name="Tomimura Y."/>
            <person name="Tsolas J.M."/>
            <person name="Valente V.L."/>
            <person name="Venter E."/>
            <person name="Venter J.C."/>
            <person name="Vicario S."/>
            <person name="Vieira F.G."/>
            <person name="Vilella A.J."/>
            <person name="Villasante A."/>
            <person name="Walenz B."/>
            <person name="Wang J."/>
            <person name="Wasserman M."/>
            <person name="Watts T."/>
            <person name="Wilson D."/>
            <person name="Wilson R.K."/>
            <person name="Wing R.A."/>
            <person name="Wolfner M.F."/>
            <person name="Wong A."/>
            <person name="Wong G.K."/>
            <person name="Wu C.I."/>
            <person name="Wu G."/>
            <person name="Yamamoto D."/>
            <person name="Yang H.P."/>
            <person name="Yang S.P."/>
            <person name="Yorke J.A."/>
            <person name="Yoshida K."/>
            <person name="Zdobnov E."/>
            <person name="Zhang P."/>
            <person name="Zhang Y."/>
            <person name="Zimin A.V."/>
            <person name="Baldwin J."/>
            <person name="Abdouelleil A."/>
            <person name="Abdulkadir J."/>
            <person name="Abebe A."/>
            <person name="Abera B."/>
            <person name="Abreu J."/>
            <person name="Acer S.C."/>
            <person name="Aftuck L."/>
            <person name="Alexander A."/>
            <person name="An P."/>
            <person name="Anderson E."/>
            <person name="Anderson S."/>
            <person name="Arachi H."/>
            <person name="Azer M."/>
            <person name="Bachantsang P."/>
            <person name="Barry A."/>
            <person name="Bayul T."/>
            <person name="Berlin A."/>
            <person name="Bessette D."/>
            <person name="Bloom T."/>
            <person name="Blye J."/>
            <person name="Boguslavskiy L."/>
            <person name="Bonnet C."/>
            <person name="Boukhgalter B."/>
            <person name="Bourzgui I."/>
            <person name="Brown A."/>
            <person name="Cahill P."/>
            <person name="Channer S."/>
            <person name="Cheshatsang Y."/>
            <person name="Chuda L."/>
            <person name="Citroen M."/>
            <person name="Collymore A."/>
            <person name="Cooke P."/>
            <person name="Costello M."/>
            <person name="D'Aco K."/>
            <person name="Daza R."/>
            <person name="De Haan G."/>
            <person name="DeGray S."/>
            <person name="DeMaso C."/>
            <person name="Dhargay N."/>
            <person name="Dooley K."/>
            <person name="Dooley E."/>
            <person name="Doricent M."/>
            <person name="Dorje P."/>
            <person name="Dorjee K."/>
            <person name="Dupes A."/>
            <person name="Elong R."/>
            <person name="Falk J."/>
            <person name="Farina A."/>
            <person name="Faro S."/>
            <person name="Ferguson D."/>
            <person name="Fisher S."/>
            <person name="Foley C.D."/>
            <person name="Franke A."/>
            <person name="Friedrich D."/>
            <person name="Gadbois L."/>
            <person name="Gearin G."/>
            <person name="Gearin C.R."/>
            <person name="Giannoukos G."/>
            <person name="Goode T."/>
            <person name="Graham J."/>
            <person name="Grandbois E."/>
            <person name="Grewal S."/>
            <person name="Gyaltsen K."/>
            <person name="Hafez N."/>
            <person name="Hagos B."/>
            <person name="Hall J."/>
            <person name="Henson C."/>
            <person name="Hollinger A."/>
            <person name="Honan T."/>
            <person name="Huard M.D."/>
            <person name="Hughes L."/>
            <person name="Hurhula B."/>
            <person name="Husby M.E."/>
            <person name="Kamat A."/>
            <person name="Kanga B."/>
            <person name="Kashin S."/>
            <person name="Khazanovich D."/>
            <person name="Kisner P."/>
            <person name="Lance K."/>
            <person name="Lara M."/>
            <person name="Lee W."/>
            <person name="Lennon N."/>
            <person name="Letendre F."/>
            <person name="LeVine R."/>
            <person name="Lipovsky A."/>
            <person name="Liu X."/>
            <person name="Liu J."/>
            <person name="Liu S."/>
            <person name="Lokyitsang T."/>
            <person name="Lokyitsang Y."/>
            <person name="Lubonja R."/>
            <person name="Lui A."/>
            <person name="MacDonald P."/>
            <person name="Magnisalis V."/>
            <person name="Maru K."/>
            <person name="Matthews C."/>
            <person name="McCusker W."/>
            <person name="McDonough S."/>
            <person name="Mehta T."/>
            <person name="Meldrim J."/>
            <person name="Meneus L."/>
            <person name="Mihai O."/>
            <person name="Mihalev A."/>
            <person name="Mihova T."/>
            <person name="Mittelman R."/>
            <person name="Mlenga V."/>
            <person name="Montmayeur A."/>
            <person name="Mulrain L."/>
            <person name="Navidi A."/>
            <person name="Naylor J."/>
            <person name="Negash T."/>
            <person name="Nguyen T."/>
            <person name="Nguyen N."/>
            <person name="Nicol R."/>
            <person name="Norbu C."/>
            <person name="Norbu N."/>
            <person name="Novod N."/>
            <person name="O'Neill B."/>
            <person name="Osman S."/>
            <person name="Markiewicz E."/>
            <person name="Oyono O.L."/>
            <person name="Patti C."/>
            <person name="Phunkhang P."/>
            <person name="Pierre F."/>
            <person name="Priest M."/>
            <person name="Raghuraman S."/>
            <person name="Rege F."/>
            <person name="Reyes R."/>
            <person name="Rise C."/>
            <person name="Rogov P."/>
            <person name="Ross K."/>
            <person name="Ryan E."/>
            <person name="Settipalli S."/>
            <person name="Shea T."/>
            <person name="Sherpa N."/>
            <person name="Shi L."/>
            <person name="Shih D."/>
            <person name="Sparrow T."/>
            <person name="Spaulding J."/>
            <person name="Stalker J."/>
            <person name="Stange-Thomann N."/>
            <person name="Stavropoulos S."/>
            <person name="Stone C."/>
            <person name="Strader C."/>
            <person name="Tesfaye S."/>
            <person name="Thomson T."/>
            <person name="Thoulutsang Y."/>
            <person name="Thoulutsang D."/>
            <person name="Topham K."/>
            <person name="Topping I."/>
            <person name="Tsamla T."/>
            <person name="Vassiliev H."/>
            <person name="Vo A."/>
            <person name="Wangchuk T."/>
            <person name="Wangdi T."/>
            <person name="Weiand M."/>
            <person name="Wilkinson J."/>
            <person name="Wilson A."/>
            <person name="Yadav S."/>
            <person name="Young G."/>
            <person name="Yu Q."/>
            <person name="Zembek L."/>
            <person name="Zhong D."/>
            <person name="Zimmer A."/>
            <person name="Zwirko Z."/>
            <person name="Jaffe D.B."/>
            <person name="Alvarez P."/>
            <person name="Brockman W."/>
            <person name="Butler J."/>
            <person name="Chin C."/>
            <person name="Gnerre S."/>
            <person name="Grabherr M."/>
            <person name="Kleber M."/>
            <person name="Mauceli E."/>
            <person name="MacCallum I."/>
        </authorList>
    </citation>
    <scope>NUCLEOTIDE SEQUENCE [LARGE SCALE GENOMIC DNA]</scope>
    <source>
        <strain evidence="13 14">TSC#14021-0224.01</strain>
    </source>
</reference>
<evidence type="ECO:0000256" key="11">
    <source>
        <dbReference type="SAM" id="MobiDB-lite"/>
    </source>
</evidence>
<keyword evidence="5" id="KW-0819">tRNA processing</keyword>
<dbReference type="FunFam" id="3.60.15.10:FF:000080">
    <property type="entry name" value="Ribonuclease Z, mitochondrial"/>
    <property type="match status" value="1"/>
</dbReference>
<comment type="similarity">
    <text evidence="3">Belongs to the RNase Z family.</text>
</comment>
<dbReference type="PANTHER" id="PTHR12553:SF49">
    <property type="entry name" value="ZINC PHOSPHODIESTERASE ELAC PROTEIN 2"/>
    <property type="match status" value="1"/>
</dbReference>
<evidence type="ECO:0000256" key="2">
    <source>
        <dbReference type="ARBA" id="ARBA00001947"/>
    </source>
</evidence>
<dbReference type="FunFam" id="3.60.15.10:FF:000068">
    <property type="entry name" value="Ribonuclease Z, mitochondrial"/>
    <property type="match status" value="1"/>
</dbReference>
<name>B3N6F8_DROER</name>
<dbReference type="GO" id="GO:0036093">
    <property type="term" value="P:germ cell proliferation"/>
    <property type="evidence" value="ECO:0007669"/>
    <property type="project" value="EnsemblMetazoa"/>
</dbReference>
<organism evidence="13 14">
    <name type="scientific">Drosophila erecta</name>
    <name type="common">Fruit fly</name>
    <dbReference type="NCBI Taxonomy" id="7220"/>
    <lineage>
        <taxon>Eukaryota</taxon>
        <taxon>Metazoa</taxon>
        <taxon>Ecdysozoa</taxon>
        <taxon>Arthropoda</taxon>
        <taxon>Hexapoda</taxon>
        <taxon>Insecta</taxon>
        <taxon>Pterygota</taxon>
        <taxon>Neoptera</taxon>
        <taxon>Endopterygota</taxon>
        <taxon>Diptera</taxon>
        <taxon>Brachycera</taxon>
        <taxon>Muscomorpha</taxon>
        <taxon>Ephydroidea</taxon>
        <taxon>Drosophilidae</taxon>
        <taxon>Drosophila</taxon>
        <taxon>Sophophora</taxon>
    </lineage>
</organism>
<dbReference type="EC" id="3.1.26.11" evidence="4"/>
<sequence>MISAKLPLSQFNRNPRLQTTEVRMYLVKSAGSPIYRTLRTLSTRNLMAATIASAKDPLTGPRYEREPNVLRKKLASVVPGTVNLQVLGSGANGAPAAVYLFTDQARYLFNCGEGTQRLAHEHKTRLSRLEQIFLTQNTWASCGGLPGLTLTIQDAGVRDIGLHGPPHLGSMLQSMRRFVVLKNLQVRPNDCSEGACFEDSILKVDSLPLICLEDPTKSVINYICQLKPRAGALNLVKCVEQGVPPGPLLGQLKNGKDITLPDGKVVRSADVTEASETALSFVFLDVPSEKYLPGLLTHGKRLKKLGEEKLTEVAVVVHFTPYHMSSRQEYKDFVVDNFSPETQHIYLSSPLNQFSGYAAAHRIQHQLHQLAPQVFPLLGEQLSCQSQTLSLNLKKTKLDETDSEDKRNSKANETEEQGVVAMTSFHLRPRKGLDRTLESKLTPEEYVKETHDVPGFLELLAKFKEEYSFPDNSADSYPKIIFLGTGSCIPNKTRNVSSILIRTAIDAYVLLDCGEGTYGQIVRLYGREKGQIILRQLQAIYVSHLHADHHIGLIGLLRERRQLEPSADPLILMAPRQIEPWLEFYNRQIETVEDAYTLVANGELLTSPLSGEQVEPLGITSISTCLVRHCPNSFGISLTLAAKHNSEPVKITYSGDTMPCQDLIDLGRDSTVLIHEATMEDDLEEEARLKTHSTVSQAIQQGRNMNARHTILTHFSQRYAKCPRLPSDEDMQRVAIAFDNMEVTIEDLQHYHKLYPALFAMYAEYTEELEQRAVKRELKQERKRKLAET</sequence>
<keyword evidence="7" id="KW-0479">Metal-binding</keyword>
<dbReference type="KEGG" id="der:6542781"/>
<evidence type="ECO:0000256" key="10">
    <source>
        <dbReference type="ARBA" id="ARBA00022833"/>
    </source>
</evidence>
<dbReference type="EMBL" id="CH954177">
    <property type="protein sequence ID" value="EDV58127.2"/>
    <property type="molecule type" value="Genomic_DNA"/>
</dbReference>
<dbReference type="HOGENOM" id="CLU_006220_2_0_1"/>
<gene>
    <name evidence="13" type="primary">Dere\GG25221</name>
    <name evidence="13" type="synonym">dere_GLEANR_9875</name>
    <name evidence="13" type="synonym">GG25221</name>
    <name evidence="13" type="ORF">Dere_GG25221</name>
</gene>
<dbReference type="InterPro" id="IPR047151">
    <property type="entry name" value="RNZ2-like"/>
</dbReference>
<dbReference type="GO" id="GO:0005634">
    <property type="term" value="C:nucleus"/>
    <property type="evidence" value="ECO:0007669"/>
    <property type="project" value="EnsemblMetazoa"/>
</dbReference>
<dbReference type="Pfam" id="PF13691">
    <property type="entry name" value="Lactamase_B_4"/>
    <property type="match status" value="1"/>
</dbReference>
<reference evidence="13 14" key="2">
    <citation type="journal article" date="2008" name="Bioinformatics">
        <title>Assembly reconciliation.</title>
        <authorList>
            <person name="Zimin A.V."/>
            <person name="Smith D.R."/>
            <person name="Sutton G."/>
            <person name="Yorke J.A."/>
        </authorList>
    </citation>
    <scope>NUCLEOTIDE SEQUENCE [LARGE SCALE GENOMIC DNA]</scope>
    <source>
        <strain evidence="13 14">TSC#14021-0224.01</strain>
    </source>
</reference>
<evidence type="ECO:0000256" key="1">
    <source>
        <dbReference type="ARBA" id="ARBA00000402"/>
    </source>
</evidence>
<evidence type="ECO:0000256" key="6">
    <source>
        <dbReference type="ARBA" id="ARBA00022722"/>
    </source>
</evidence>
<dbReference type="CDD" id="cd07718">
    <property type="entry name" value="RNaseZ_ELAC1_ELAC2-C-term-like_MBL-fold"/>
    <property type="match status" value="1"/>
</dbReference>
<dbReference type="Gene3D" id="3.60.15.10">
    <property type="entry name" value="Ribonuclease Z/Hydroxyacylglutathione hydrolase-like"/>
    <property type="match status" value="3"/>
</dbReference>
<dbReference type="GO" id="GO:0005739">
    <property type="term" value="C:mitochondrion"/>
    <property type="evidence" value="ECO:0007669"/>
    <property type="project" value="EnsemblMetazoa"/>
</dbReference>
<dbReference type="PANTHER" id="PTHR12553">
    <property type="entry name" value="ZINC PHOSPHODIESTERASE ELAC PROTEIN 2"/>
    <property type="match status" value="1"/>
</dbReference>
<feature type="region of interest" description="Disordered" evidence="11">
    <location>
        <begin position="397"/>
        <end position="417"/>
    </location>
</feature>
<evidence type="ECO:0000313" key="14">
    <source>
        <dbReference type="Proteomes" id="UP000008711"/>
    </source>
</evidence>
<dbReference type="InterPro" id="IPR027794">
    <property type="entry name" value="tRNase_Z_dom"/>
</dbReference>
<keyword evidence="6" id="KW-0540">Nuclease</keyword>
<feature type="domain" description="tRNase Z endonuclease" evidence="12">
    <location>
        <begin position="96"/>
        <end position="144"/>
    </location>
</feature>
<dbReference type="GO" id="GO:0030307">
    <property type="term" value="P:positive regulation of cell growth"/>
    <property type="evidence" value="ECO:0007669"/>
    <property type="project" value="EnsemblMetazoa"/>
</dbReference>
<dbReference type="AlphaFoldDB" id="B3N6F8"/>
<dbReference type="Proteomes" id="UP000008711">
    <property type="component" value="Unassembled WGS sequence"/>
</dbReference>
<proteinExistence type="inferred from homology"/>
<dbReference type="GO" id="GO:0046872">
    <property type="term" value="F:metal ion binding"/>
    <property type="evidence" value="ECO:0007669"/>
    <property type="project" value="UniProtKB-KW"/>
</dbReference>
<evidence type="ECO:0000256" key="4">
    <source>
        <dbReference type="ARBA" id="ARBA00012477"/>
    </source>
</evidence>
<keyword evidence="8" id="KW-0255">Endonuclease</keyword>
<dbReference type="Pfam" id="PF23023">
    <property type="entry name" value="Anti-Pycsar_Apyc1"/>
    <property type="match status" value="1"/>
</dbReference>
<evidence type="ECO:0000256" key="8">
    <source>
        <dbReference type="ARBA" id="ARBA00022759"/>
    </source>
</evidence>
<keyword evidence="9" id="KW-0378">Hydrolase</keyword>
<evidence type="ECO:0000256" key="9">
    <source>
        <dbReference type="ARBA" id="ARBA00022801"/>
    </source>
</evidence>
<dbReference type="SUPFAM" id="SSF56281">
    <property type="entry name" value="Metallo-hydrolase/oxidoreductase"/>
    <property type="match status" value="2"/>
</dbReference>
<evidence type="ECO:0000256" key="5">
    <source>
        <dbReference type="ARBA" id="ARBA00022694"/>
    </source>
</evidence>
<keyword evidence="14" id="KW-1185">Reference proteome</keyword>
<dbReference type="InterPro" id="IPR036866">
    <property type="entry name" value="RibonucZ/Hydroxyglut_hydro"/>
</dbReference>
<feature type="compositionally biased region" description="Basic and acidic residues" evidence="11">
    <location>
        <begin position="397"/>
        <end position="413"/>
    </location>
</feature>
<dbReference type="GO" id="GO:0005829">
    <property type="term" value="C:cytosol"/>
    <property type="evidence" value="ECO:0007669"/>
    <property type="project" value="EnsemblMetazoa"/>
</dbReference>
<dbReference type="GO" id="GO:0140040">
    <property type="term" value="P:mitochondrial polycistronic RNA processing"/>
    <property type="evidence" value="ECO:0007669"/>
    <property type="project" value="EnsemblMetazoa"/>
</dbReference>
<evidence type="ECO:0000256" key="7">
    <source>
        <dbReference type="ARBA" id="ARBA00022723"/>
    </source>
</evidence>
<keyword evidence="10" id="KW-0862">Zinc</keyword>